<dbReference type="EMBL" id="FNZR01000010">
    <property type="protein sequence ID" value="SEL80029.1"/>
    <property type="molecule type" value="Genomic_DNA"/>
</dbReference>
<name>A0A1H7T690_9SPHI</name>
<dbReference type="Pfam" id="PF20420">
    <property type="entry name" value="DUF6702"/>
    <property type="match status" value="1"/>
</dbReference>
<dbReference type="RefSeq" id="WP_143053954.1">
    <property type="nucleotide sequence ID" value="NZ_FNZR01000010.1"/>
</dbReference>
<proteinExistence type="predicted"/>
<protein>
    <submittedName>
        <fullName evidence="1">Uncharacterized protein</fullName>
    </submittedName>
</protein>
<dbReference type="InterPro" id="IPR046525">
    <property type="entry name" value="DUF6702"/>
</dbReference>
<evidence type="ECO:0000313" key="2">
    <source>
        <dbReference type="Proteomes" id="UP000198916"/>
    </source>
</evidence>
<dbReference type="Proteomes" id="UP000198916">
    <property type="component" value="Unassembled WGS sequence"/>
</dbReference>
<reference evidence="2" key="1">
    <citation type="submission" date="2016-10" db="EMBL/GenBank/DDBJ databases">
        <authorList>
            <person name="Varghese N."/>
            <person name="Submissions S."/>
        </authorList>
    </citation>
    <scope>NUCLEOTIDE SEQUENCE [LARGE SCALE GENOMIC DNA]</scope>
    <source>
        <strain evidence="2">Jip14</strain>
    </source>
</reference>
<evidence type="ECO:0000313" key="1">
    <source>
        <dbReference type="EMBL" id="SEL80029.1"/>
    </source>
</evidence>
<sequence>MLSLIFSVFLGLFHPFYVSITAVDFNEKTHAMEISCRIFHDDLEDALKAAYSAHVDLISPADRPMIDSLLADYLGKQFKLAVDGELKTLHYLGYEIEDDVAWCYLEVSNVDKVQRLVIDSRILFDQFPKQSNILHVTAYGKRKSTKLDNPTRKATFVW</sequence>
<accession>A0A1H7T690</accession>
<dbReference type="STRING" id="332977.SAMN05421740_110100"/>
<organism evidence="1 2">
    <name type="scientific">Parapedobacter koreensis</name>
    <dbReference type="NCBI Taxonomy" id="332977"/>
    <lineage>
        <taxon>Bacteria</taxon>
        <taxon>Pseudomonadati</taxon>
        <taxon>Bacteroidota</taxon>
        <taxon>Sphingobacteriia</taxon>
        <taxon>Sphingobacteriales</taxon>
        <taxon>Sphingobacteriaceae</taxon>
        <taxon>Parapedobacter</taxon>
    </lineage>
</organism>
<gene>
    <name evidence="1" type="ORF">SAMN05421740_110100</name>
</gene>
<dbReference type="AlphaFoldDB" id="A0A1H7T690"/>
<keyword evidence="2" id="KW-1185">Reference proteome</keyword>
<dbReference type="OrthoDB" id="5735516at2"/>